<dbReference type="SUPFAM" id="SSF53098">
    <property type="entry name" value="Ribonuclease H-like"/>
    <property type="match status" value="1"/>
</dbReference>
<dbReference type="Pfam" id="PF00665">
    <property type="entry name" value="rve"/>
    <property type="match status" value="1"/>
</dbReference>
<dbReference type="PANTHER" id="PTHR46889">
    <property type="entry name" value="TRANSPOSASE INSF FOR INSERTION SEQUENCE IS3B-RELATED"/>
    <property type="match status" value="1"/>
</dbReference>
<gene>
    <name evidence="2" type="ORF">EV211_1569</name>
</gene>
<dbReference type="GO" id="GO:0003676">
    <property type="term" value="F:nucleic acid binding"/>
    <property type="evidence" value="ECO:0007669"/>
    <property type="project" value="InterPro"/>
</dbReference>
<proteinExistence type="predicted"/>
<dbReference type="EMBL" id="SNXO01000056">
    <property type="protein sequence ID" value="TDP46663.1"/>
    <property type="molecule type" value="Genomic_DNA"/>
</dbReference>
<feature type="domain" description="Integrase catalytic" evidence="1">
    <location>
        <begin position="1"/>
        <end position="138"/>
    </location>
</feature>
<dbReference type="InterPro" id="IPR001584">
    <property type="entry name" value="Integrase_cat-core"/>
</dbReference>
<sequence length="141" mass="16289">MVDCFDGLLMNWRIGTSPNADLVNSMLDDTIAKLGEQDHPVIHSDRGCHYRWSGWIERMEKNGLVRSMSQKGCSPDNAACEGVFGRIKNEMFYNRSWGNVTIDEFMDILNEYLHWYNETRMKETLGYLSPVEYRRSLGLAA</sequence>
<protein>
    <submittedName>
        <fullName evidence="2">Integrase-like protein</fullName>
    </submittedName>
</protein>
<dbReference type="Pfam" id="PF13333">
    <property type="entry name" value="rve_2"/>
    <property type="match status" value="1"/>
</dbReference>
<name>A0A4R6PYV6_9FIRM</name>
<evidence type="ECO:0000259" key="1">
    <source>
        <dbReference type="PROSITE" id="PS50994"/>
    </source>
</evidence>
<dbReference type="InterPro" id="IPR036397">
    <property type="entry name" value="RNaseH_sf"/>
</dbReference>
<accession>A0A4R6PYV6</accession>
<evidence type="ECO:0000313" key="3">
    <source>
        <dbReference type="Proteomes" id="UP000295500"/>
    </source>
</evidence>
<dbReference type="AlphaFoldDB" id="A0A4R6PYV6"/>
<comment type="caution">
    <text evidence="2">The sequence shown here is derived from an EMBL/GenBank/DDBJ whole genome shotgun (WGS) entry which is preliminary data.</text>
</comment>
<dbReference type="InterPro" id="IPR012337">
    <property type="entry name" value="RNaseH-like_sf"/>
</dbReference>
<evidence type="ECO:0000313" key="2">
    <source>
        <dbReference type="EMBL" id="TDP46663.1"/>
    </source>
</evidence>
<keyword evidence="3" id="KW-1185">Reference proteome</keyword>
<reference evidence="2 3" key="1">
    <citation type="submission" date="2019-03" db="EMBL/GenBank/DDBJ databases">
        <title>Genomic Encyclopedia of Type Strains, Phase IV (KMG-IV): sequencing the most valuable type-strain genomes for metagenomic binning, comparative biology and taxonomic classification.</title>
        <authorList>
            <person name="Goeker M."/>
        </authorList>
    </citation>
    <scope>NUCLEOTIDE SEQUENCE [LARGE SCALE GENOMIC DNA]</scope>
    <source>
        <strain evidence="2 3">DSM 28287</strain>
    </source>
</reference>
<dbReference type="Gene3D" id="3.30.420.10">
    <property type="entry name" value="Ribonuclease H-like superfamily/Ribonuclease H"/>
    <property type="match status" value="1"/>
</dbReference>
<dbReference type="Proteomes" id="UP000295500">
    <property type="component" value="Unassembled WGS sequence"/>
</dbReference>
<dbReference type="PROSITE" id="PS50994">
    <property type="entry name" value="INTEGRASE"/>
    <property type="match status" value="1"/>
</dbReference>
<dbReference type="PANTHER" id="PTHR46889:SF4">
    <property type="entry name" value="TRANSPOSASE INSO FOR INSERTION SEQUENCE ELEMENT IS911B-RELATED"/>
    <property type="match status" value="1"/>
</dbReference>
<organism evidence="2 3">
    <name type="scientific">Aminicella lysinilytica</name>
    <dbReference type="NCBI Taxonomy" id="433323"/>
    <lineage>
        <taxon>Bacteria</taxon>
        <taxon>Bacillati</taxon>
        <taxon>Bacillota</taxon>
        <taxon>Clostridia</taxon>
        <taxon>Peptostreptococcales</taxon>
        <taxon>Anaerovoracaceae</taxon>
        <taxon>Aminicella</taxon>
    </lineage>
</organism>
<dbReference type="InterPro" id="IPR050900">
    <property type="entry name" value="Transposase_IS3/IS150/IS904"/>
</dbReference>
<dbReference type="GO" id="GO:0015074">
    <property type="term" value="P:DNA integration"/>
    <property type="evidence" value="ECO:0007669"/>
    <property type="project" value="InterPro"/>
</dbReference>